<comment type="function">
    <text evidence="1 10">Controls the rotational direction of flagella during chemotaxis.</text>
</comment>
<dbReference type="GO" id="GO:0009425">
    <property type="term" value="C:bacterial-type flagellum basal body"/>
    <property type="evidence" value="ECO:0007669"/>
    <property type="project" value="InterPro"/>
</dbReference>
<dbReference type="InterPro" id="IPR005503">
    <property type="entry name" value="FliL"/>
</dbReference>
<dbReference type="HOGENOM" id="CLU_099018_4_0_6"/>
<keyword evidence="12" id="KW-0282">Flagellum</keyword>
<dbReference type="STRING" id="555778.Hneap_0706"/>
<keyword evidence="4" id="KW-1003">Cell membrane</keyword>
<dbReference type="EMBL" id="CP001801">
    <property type="protein sequence ID" value="ACX95556.1"/>
    <property type="molecule type" value="Genomic_DNA"/>
</dbReference>
<dbReference type="GO" id="GO:0071978">
    <property type="term" value="P:bacterial-type flagellum-dependent swarming motility"/>
    <property type="evidence" value="ECO:0007669"/>
    <property type="project" value="TreeGrafter"/>
</dbReference>
<evidence type="ECO:0000256" key="8">
    <source>
        <dbReference type="ARBA" id="ARBA00022989"/>
    </source>
</evidence>
<evidence type="ECO:0000256" key="7">
    <source>
        <dbReference type="ARBA" id="ARBA00022779"/>
    </source>
</evidence>
<dbReference type="GO" id="GO:0006935">
    <property type="term" value="P:chemotaxis"/>
    <property type="evidence" value="ECO:0007669"/>
    <property type="project" value="UniProtKB-KW"/>
</dbReference>
<evidence type="ECO:0000256" key="11">
    <source>
        <dbReference type="SAM" id="MobiDB-lite"/>
    </source>
</evidence>
<dbReference type="AlphaFoldDB" id="D0KYN3"/>
<dbReference type="RefSeq" id="WP_012823592.1">
    <property type="nucleotide sequence ID" value="NC_013422.1"/>
</dbReference>
<dbReference type="GO" id="GO:0005886">
    <property type="term" value="C:plasma membrane"/>
    <property type="evidence" value="ECO:0007669"/>
    <property type="project" value="UniProtKB-SubCell"/>
</dbReference>
<keyword evidence="5 10" id="KW-0145">Chemotaxis</keyword>
<organism evidence="12 13">
    <name type="scientific">Halothiobacillus neapolitanus (strain ATCC 23641 / DSM 15147 / CIP 104769 / NCIMB 8539 / c2)</name>
    <name type="common">Thiobacillus neapolitanus</name>
    <dbReference type="NCBI Taxonomy" id="555778"/>
    <lineage>
        <taxon>Bacteria</taxon>
        <taxon>Pseudomonadati</taxon>
        <taxon>Pseudomonadota</taxon>
        <taxon>Gammaproteobacteria</taxon>
        <taxon>Chromatiales</taxon>
        <taxon>Halothiobacillaceae</taxon>
        <taxon>Halothiobacillus</taxon>
    </lineage>
</organism>
<dbReference type="eggNOG" id="COG1580">
    <property type="taxonomic scope" value="Bacteria"/>
</dbReference>
<evidence type="ECO:0000313" key="12">
    <source>
        <dbReference type="EMBL" id="ACX95556.1"/>
    </source>
</evidence>
<dbReference type="PANTHER" id="PTHR35091:SF2">
    <property type="entry name" value="FLAGELLAR PROTEIN FLIL"/>
    <property type="match status" value="1"/>
</dbReference>
<gene>
    <name evidence="12" type="ordered locus">Hneap_0706</name>
</gene>
<keyword evidence="7 10" id="KW-0283">Flagellar rotation</keyword>
<keyword evidence="9 10" id="KW-0472">Membrane</keyword>
<keyword evidence="13" id="KW-1185">Reference proteome</keyword>
<evidence type="ECO:0000256" key="3">
    <source>
        <dbReference type="ARBA" id="ARBA00008281"/>
    </source>
</evidence>
<comment type="subcellular location">
    <subcellularLocation>
        <location evidence="10">Cell inner membrane</location>
    </subcellularLocation>
    <subcellularLocation>
        <location evidence="2">Cell membrane</location>
        <topology evidence="2">Single-pass membrane protein</topology>
    </subcellularLocation>
</comment>
<feature type="compositionally biased region" description="Low complexity" evidence="11">
    <location>
        <begin position="55"/>
        <end position="65"/>
    </location>
</feature>
<reference evidence="12 13" key="1">
    <citation type="submission" date="2009-10" db="EMBL/GenBank/DDBJ databases">
        <title>Complete sequence of Halothiobacillus neapolitanus c2.</title>
        <authorList>
            <consortium name="US DOE Joint Genome Institute"/>
            <person name="Lucas S."/>
            <person name="Copeland A."/>
            <person name="Lapidus A."/>
            <person name="Glavina del Rio T."/>
            <person name="Tice H."/>
            <person name="Bruce D."/>
            <person name="Goodwin L."/>
            <person name="Pitluck S."/>
            <person name="Davenport K."/>
            <person name="Brettin T."/>
            <person name="Detter J.C."/>
            <person name="Han C."/>
            <person name="Tapia R."/>
            <person name="Larimer F."/>
            <person name="Land M."/>
            <person name="Hauser L."/>
            <person name="Kyrpides N."/>
            <person name="Mikhailova N."/>
            <person name="Kerfeld C."/>
            <person name="Cannon G."/>
            <person name="Heinhort S."/>
        </authorList>
    </citation>
    <scope>NUCLEOTIDE SEQUENCE [LARGE SCALE GENOMIC DNA]</scope>
    <source>
        <strain evidence="13">ATCC 23641 / c2</strain>
    </source>
</reference>
<sequence>MAKAEEAADEAPKAKGGSKLMLILMIVIIVLLLAAVGVGAMLLLKKPAAESANAAATTEQTTEGHANGDQKAGDSEKHGAPITVSLGQPITVNLAEPNDAKLLQVELDLITYDPDAEAMVKTNRAEIINNIMLVLSDVNAAKLRTRQGKEDLQKQLKEAVNAVLEKRSGKKDEIDDVYFTKLLMQ</sequence>
<dbReference type="KEGG" id="hna:Hneap_0706"/>
<feature type="region of interest" description="Disordered" evidence="11">
    <location>
        <begin position="55"/>
        <end position="79"/>
    </location>
</feature>
<evidence type="ECO:0000256" key="6">
    <source>
        <dbReference type="ARBA" id="ARBA00022692"/>
    </source>
</evidence>
<feature type="transmembrane region" description="Helical" evidence="10">
    <location>
        <begin position="20"/>
        <end position="44"/>
    </location>
</feature>
<keyword evidence="8 10" id="KW-1133">Transmembrane helix</keyword>
<accession>D0KYN3</accession>
<comment type="similarity">
    <text evidence="3 10">Belongs to the FliL family.</text>
</comment>
<name>D0KYN3_HALNC</name>
<proteinExistence type="inferred from homology"/>
<evidence type="ECO:0000256" key="5">
    <source>
        <dbReference type="ARBA" id="ARBA00022500"/>
    </source>
</evidence>
<dbReference type="Pfam" id="PF03748">
    <property type="entry name" value="FliL"/>
    <property type="match status" value="1"/>
</dbReference>
<keyword evidence="12" id="KW-0969">Cilium</keyword>
<evidence type="ECO:0000256" key="4">
    <source>
        <dbReference type="ARBA" id="ARBA00022475"/>
    </source>
</evidence>
<protein>
    <recommendedName>
        <fullName evidence="10">Flagellar protein FliL</fullName>
    </recommendedName>
</protein>
<keyword evidence="10" id="KW-0997">Cell inner membrane</keyword>
<feature type="compositionally biased region" description="Basic and acidic residues" evidence="11">
    <location>
        <begin position="66"/>
        <end position="79"/>
    </location>
</feature>
<dbReference type="Proteomes" id="UP000009102">
    <property type="component" value="Chromosome"/>
</dbReference>
<evidence type="ECO:0000256" key="1">
    <source>
        <dbReference type="ARBA" id="ARBA00002254"/>
    </source>
</evidence>
<keyword evidence="6 10" id="KW-0812">Transmembrane</keyword>
<evidence type="ECO:0000313" key="13">
    <source>
        <dbReference type="Proteomes" id="UP000009102"/>
    </source>
</evidence>
<keyword evidence="12" id="KW-0966">Cell projection</keyword>
<dbReference type="PANTHER" id="PTHR35091">
    <property type="entry name" value="FLAGELLAR PROTEIN FLIL"/>
    <property type="match status" value="1"/>
</dbReference>
<evidence type="ECO:0000256" key="9">
    <source>
        <dbReference type="ARBA" id="ARBA00023136"/>
    </source>
</evidence>
<evidence type="ECO:0000256" key="10">
    <source>
        <dbReference type="RuleBase" id="RU364125"/>
    </source>
</evidence>
<evidence type="ECO:0000256" key="2">
    <source>
        <dbReference type="ARBA" id="ARBA00004162"/>
    </source>
</evidence>